<evidence type="ECO:0000313" key="1">
    <source>
        <dbReference type="EMBL" id="KAG0278948.1"/>
    </source>
</evidence>
<sequence>MLVQTNRRLRDIAAPLLWRNIDLEADERVEKFYRHGGKELLLTDSDCIKINQIRSLKAGFAFMSYYLDGVRQFLDKDSTQQQDMPPSEWIPKQHVNLYSTPLPLIKRLERLDVSLLRTSRLADSFFVGLNSAPPIAPRLIQFMALNAEHLTSVSLQHFSITKLIDFRHLCWTINTLTVLVHLAIDIPIKGDGRLLEHPFSIITALFFSCPSSLVSFSMTTTVRDDNSEEKEEGYFLLPQEPSDTVAEAKPTPRTQEPFKKLKCLKLPQHKTGYSPEQLNRIMKQCPALEEWVNVPSSLNLSGESSLAGGDRLEYPSTLLDLSTRPVKNCKGKVVAGIMKTIKENQLKFLDFRLFEDTPPNSHDPRSPFVGSLLRHANSLVSISLVDIKWIQSKSIKFILTTCAALRTLVFASSNTMQSCLALEDATTEPWACTGIRELRLIVNLNCGCADRYSRLDKLYTQIGALEYLETLDLKSACRHSRNASKPYTETTMTCMLALRNETTSRQGFLQSLAKLKNLRVLLGSLLLDNQEMYSMLEDAEVNWILENWPCLETIELISDRVRRLGPAHWPHQTELLKRGRSNLEFWRTWTK</sequence>
<proteinExistence type="predicted"/>
<organism evidence="1 2">
    <name type="scientific">Linnemannia gamsii</name>
    <dbReference type="NCBI Taxonomy" id="64522"/>
    <lineage>
        <taxon>Eukaryota</taxon>
        <taxon>Fungi</taxon>
        <taxon>Fungi incertae sedis</taxon>
        <taxon>Mucoromycota</taxon>
        <taxon>Mortierellomycotina</taxon>
        <taxon>Mortierellomycetes</taxon>
        <taxon>Mortierellales</taxon>
        <taxon>Mortierellaceae</taxon>
        <taxon>Linnemannia</taxon>
    </lineage>
</organism>
<keyword evidence="2" id="KW-1185">Reference proteome</keyword>
<comment type="caution">
    <text evidence="1">The sequence shown here is derived from an EMBL/GenBank/DDBJ whole genome shotgun (WGS) entry which is preliminary data.</text>
</comment>
<name>A0ABQ7JL15_9FUNG</name>
<dbReference type="EMBL" id="JAAAIM010001395">
    <property type="protein sequence ID" value="KAG0278948.1"/>
    <property type="molecule type" value="Genomic_DNA"/>
</dbReference>
<evidence type="ECO:0000313" key="2">
    <source>
        <dbReference type="Proteomes" id="UP001194696"/>
    </source>
</evidence>
<gene>
    <name evidence="1" type="ORF">BGZ96_002140</name>
</gene>
<dbReference type="Proteomes" id="UP001194696">
    <property type="component" value="Unassembled WGS sequence"/>
</dbReference>
<protein>
    <submittedName>
        <fullName evidence="1">Uncharacterized protein</fullName>
    </submittedName>
</protein>
<reference evidence="1 2" key="1">
    <citation type="journal article" date="2020" name="Fungal Divers.">
        <title>Resolving the Mortierellaceae phylogeny through synthesis of multi-gene phylogenetics and phylogenomics.</title>
        <authorList>
            <person name="Vandepol N."/>
            <person name="Liber J."/>
            <person name="Desiro A."/>
            <person name="Na H."/>
            <person name="Kennedy M."/>
            <person name="Barry K."/>
            <person name="Grigoriev I.V."/>
            <person name="Miller A.N."/>
            <person name="O'Donnell K."/>
            <person name="Stajich J.E."/>
            <person name="Bonito G."/>
        </authorList>
    </citation>
    <scope>NUCLEOTIDE SEQUENCE [LARGE SCALE GENOMIC DNA]</scope>
    <source>
        <strain evidence="1 2">AD045</strain>
    </source>
</reference>
<accession>A0ABQ7JL15</accession>